<dbReference type="AlphaFoldDB" id="A0A2K8TCS6"/>
<evidence type="ECO:0000313" key="1">
    <source>
        <dbReference type="EMBL" id="AUB44825.1"/>
    </source>
</evidence>
<geneLocation type="plasmid" evidence="2">
    <name>pnfsy08</name>
</geneLocation>
<dbReference type="OrthoDB" id="487989at2"/>
<keyword evidence="1" id="KW-0614">Plasmid</keyword>
<keyword evidence="2" id="KW-1185">Reference proteome</keyword>
<proteinExistence type="predicted"/>
<reference evidence="1 2" key="1">
    <citation type="submission" date="2017-11" db="EMBL/GenBank/DDBJ databases">
        <title>Complete genome of a free-living desiccation-tolerant cyanobacterium and its photosynthetic adaptation to extreme terrestrial habitat.</title>
        <authorList>
            <person name="Shang J."/>
        </authorList>
    </citation>
    <scope>NUCLEOTIDE SEQUENCE [LARGE SCALE GENOMIC DNA]</scope>
    <source>
        <strain evidence="1 2">CCNUN1</strain>
        <plasmid evidence="2">pnfsy08</plasmid>
    </source>
</reference>
<organism evidence="1 2">
    <name type="scientific">Nostoc flagelliforme CCNUN1</name>
    <dbReference type="NCBI Taxonomy" id="2038116"/>
    <lineage>
        <taxon>Bacteria</taxon>
        <taxon>Bacillati</taxon>
        <taxon>Cyanobacteriota</taxon>
        <taxon>Cyanophyceae</taxon>
        <taxon>Nostocales</taxon>
        <taxon>Nostocaceae</taxon>
        <taxon>Nostoc</taxon>
    </lineage>
</organism>
<dbReference type="RefSeq" id="WP_100904361.1">
    <property type="nucleotide sequence ID" value="NZ_CAWNNC010000009.1"/>
</dbReference>
<sequence>MKPRRSKHSTDLDSFLDFPSTKTYLAEVLGVSRSTLVTWENLAFWRIPSFRDAYPKNHDGSYDRESPLSPYQAWILGRVGRLMAQLRRSERVKGYIAKNPNDFSRYRYQQAFQQIQKIQKGA</sequence>
<name>A0A2K8TCS6_9NOSO</name>
<protein>
    <submittedName>
        <fullName evidence="1">Uncharacterized protein</fullName>
    </submittedName>
</protein>
<dbReference type="Proteomes" id="UP000232003">
    <property type="component" value="Plasmid pNFSY08"/>
</dbReference>
<accession>A0A2K8TCS6</accession>
<gene>
    <name evidence="1" type="ORF">COO91_11072</name>
</gene>
<dbReference type="EMBL" id="CP024793">
    <property type="protein sequence ID" value="AUB44825.1"/>
    <property type="molecule type" value="Genomic_DNA"/>
</dbReference>
<evidence type="ECO:0000313" key="2">
    <source>
        <dbReference type="Proteomes" id="UP000232003"/>
    </source>
</evidence>
<dbReference type="KEGG" id="nfl:COO91_11072"/>